<keyword evidence="1" id="KW-0812">Transmembrane</keyword>
<comment type="caution">
    <text evidence="2">The sequence shown here is derived from an EMBL/GenBank/DDBJ whole genome shotgun (WGS) entry which is preliminary data.</text>
</comment>
<keyword evidence="1" id="KW-0472">Membrane</keyword>
<evidence type="ECO:0000256" key="1">
    <source>
        <dbReference type="SAM" id="Phobius"/>
    </source>
</evidence>
<feature type="transmembrane region" description="Helical" evidence="1">
    <location>
        <begin position="80"/>
        <end position="96"/>
    </location>
</feature>
<feature type="transmembrane region" description="Helical" evidence="1">
    <location>
        <begin position="49"/>
        <end position="68"/>
    </location>
</feature>
<keyword evidence="3" id="KW-1185">Reference proteome</keyword>
<feature type="transmembrane region" description="Helical" evidence="1">
    <location>
        <begin position="188"/>
        <end position="209"/>
    </location>
</feature>
<feature type="transmembrane region" description="Helical" evidence="1">
    <location>
        <begin position="160"/>
        <end position="182"/>
    </location>
</feature>
<reference evidence="2 3" key="1">
    <citation type="submission" date="2016-04" db="EMBL/GenBank/DDBJ databases">
        <title>First whole genome shotgun sequence of the bacterium Enteractinococcus sp. strain UASWS1574.</title>
        <authorList>
            <person name="Crovadore J."/>
            <person name="Chablais R."/>
            <person name="Lefort F."/>
        </authorList>
    </citation>
    <scope>NUCLEOTIDE SEQUENCE [LARGE SCALE GENOMIC DNA]</scope>
    <source>
        <strain evidence="2 3">UASWS1574</strain>
    </source>
</reference>
<feature type="transmembrane region" description="Helical" evidence="1">
    <location>
        <begin position="134"/>
        <end position="153"/>
    </location>
</feature>
<gene>
    <name evidence="2" type="ORF">A6F49_16375</name>
</gene>
<accession>A0A1B7LWK2</accession>
<dbReference type="RefSeq" id="WP_043058638.1">
    <property type="nucleotide sequence ID" value="NZ_LXEY01000022.1"/>
</dbReference>
<evidence type="ECO:0008006" key="4">
    <source>
        <dbReference type="Google" id="ProtNLM"/>
    </source>
</evidence>
<feature type="transmembrane region" description="Helical" evidence="1">
    <location>
        <begin position="105"/>
        <end position="122"/>
    </location>
</feature>
<dbReference type="Pfam" id="PF19845">
    <property type="entry name" value="DUF6320"/>
    <property type="match status" value="1"/>
</dbReference>
<proteinExistence type="predicted"/>
<dbReference type="STRING" id="1837282.A6F49_16375"/>
<dbReference type="OrthoDB" id="2164897at2"/>
<keyword evidence="1" id="KW-1133">Transmembrane helix</keyword>
<sequence length="221" mass="24342">MKRCPECSVEIAGGWQHCPLCAKPTRGHAAPSPFPAIALNFSRRHIFRMLFFGSLAIIIGSFAVQLLLGRGAAEFGAVRSVWLGVVTMWLVAVMAVRKRRNVAKSIVYLVLIVGLVCLYWDYLNGWQGWSLNYAIPIVCGSSILALLITVWSMRMEVGNYIIYSGITILLGLLPIGFLVFGWVTTTLPSAICVAVSVIALVVIQVYRGAEVRHELAKRLHV</sequence>
<dbReference type="InterPro" id="IPR046283">
    <property type="entry name" value="DUF6320"/>
</dbReference>
<evidence type="ECO:0000313" key="2">
    <source>
        <dbReference type="EMBL" id="OAV59422.1"/>
    </source>
</evidence>
<protein>
    <recommendedName>
        <fullName evidence="4">Zinc ribbon domain-containing protein</fullName>
    </recommendedName>
</protein>
<organism evidence="2 3">
    <name type="scientific">Enteractinococcus helveticum</name>
    <dbReference type="NCBI Taxonomy" id="1837282"/>
    <lineage>
        <taxon>Bacteria</taxon>
        <taxon>Bacillati</taxon>
        <taxon>Actinomycetota</taxon>
        <taxon>Actinomycetes</taxon>
        <taxon>Micrococcales</taxon>
        <taxon>Micrococcaceae</taxon>
    </lineage>
</organism>
<evidence type="ECO:0000313" key="3">
    <source>
        <dbReference type="Proteomes" id="UP000078292"/>
    </source>
</evidence>
<dbReference type="AlphaFoldDB" id="A0A1B7LWK2"/>
<dbReference type="EMBL" id="LXEY01000022">
    <property type="protein sequence ID" value="OAV59422.1"/>
    <property type="molecule type" value="Genomic_DNA"/>
</dbReference>
<dbReference type="Proteomes" id="UP000078292">
    <property type="component" value="Unassembled WGS sequence"/>
</dbReference>
<name>A0A1B7LWK2_9MICC</name>